<keyword evidence="3" id="KW-1185">Reference proteome</keyword>
<proteinExistence type="predicted"/>
<gene>
    <name evidence="2" type="ORF">PRZ48_011421</name>
</gene>
<feature type="region of interest" description="Disordered" evidence="1">
    <location>
        <begin position="610"/>
        <end position="653"/>
    </location>
</feature>
<dbReference type="PANTHER" id="PTHR40788">
    <property type="entry name" value="CLR5 DOMAIN-CONTAINING PROTEIN-RELATED"/>
    <property type="match status" value="1"/>
</dbReference>
<evidence type="ECO:0000256" key="1">
    <source>
        <dbReference type="SAM" id="MobiDB-lite"/>
    </source>
</evidence>
<feature type="compositionally biased region" description="Polar residues" evidence="1">
    <location>
        <begin position="636"/>
        <end position="648"/>
    </location>
</feature>
<name>A0ABR0E6C6_ZASCE</name>
<protein>
    <submittedName>
        <fullName evidence="2">Uncharacterized protein</fullName>
    </submittedName>
</protein>
<dbReference type="Proteomes" id="UP001305779">
    <property type="component" value="Unassembled WGS sequence"/>
</dbReference>
<feature type="compositionally biased region" description="Basic and acidic residues" evidence="1">
    <location>
        <begin position="625"/>
        <end position="635"/>
    </location>
</feature>
<accession>A0ABR0E6C6</accession>
<evidence type="ECO:0000313" key="3">
    <source>
        <dbReference type="Proteomes" id="UP001305779"/>
    </source>
</evidence>
<evidence type="ECO:0000313" key="2">
    <source>
        <dbReference type="EMBL" id="KAK4496972.1"/>
    </source>
</evidence>
<reference evidence="2 3" key="1">
    <citation type="journal article" date="2023" name="G3 (Bethesda)">
        <title>A chromosome-level genome assembly of Zasmidium syzygii isolated from banana leaves.</title>
        <authorList>
            <person name="van Westerhoven A.C."/>
            <person name="Mehrabi R."/>
            <person name="Talebi R."/>
            <person name="Steentjes M.B.F."/>
            <person name="Corcolon B."/>
            <person name="Chong P.A."/>
            <person name="Kema G.H.J."/>
            <person name="Seidl M.F."/>
        </authorList>
    </citation>
    <scope>NUCLEOTIDE SEQUENCE [LARGE SCALE GENOMIC DNA]</scope>
    <source>
        <strain evidence="2 3">P124</strain>
    </source>
</reference>
<sequence length="759" mass="86763">MEEAAAQPAIIEPPPGVQRAYCNHCDKQYLSIEIQQAGEATYKESFPDDEAKQFIDGYTEQLVQIQQDLQEGLSQYGDVLLSRWAKNSKEKCRQILCSTSLMSSWETQCVPEANIWVRDHGKVLSCARWLSVKPFMEDRTRLLSLLHLRSSRHPSEFALLDCKEVHRTWGRMGPGRLRHFYNSKSMVICGPEYGKLVEWDRQLAHTWATVRFPRALMMLQAQLYIMQFCLEMLDKITNEAEPSGNEKWLQQVAAGFKTPGSETIWSNYTNPAFAPPVVFDPDWLLKKANSRLRFALDEMWLMQTDPAYMHFVIQRQKANTIYDPKASPSASMRWSNLTRDFVDEMYHRVGFWHVIVIACQNVCDVLKVTGFQRGQRVAEEADGHMWQLLQELHGRIRLLGENLKRLLPTMSALKARPGTYQLALTFDMLERELESESSARCVDNRLLAYLSDMAAMDEMFGLVYYNQIGSAKMPAEVDMSFEEHHKHHVNVYKQSSIMMYQLKAFYEASWPRGKHDLAWLEKANNSRRKLAAFWECYRNEYRIGEGKSGMDMKRSSMDMIEFDIEPEFLAVLEAERRRCEAQSAADTLIAAAKAEKALASLKIEDCTWGTSSDDASPVRRKKTKAKAEREERKFSTDNTAETAASSSPEDIDAQLSPIPVKQDSFVVFQKMYSHVGSETGSARWQQFVQAMVDAGFSATATGGSAVSFSIDKGSIAIHKPHPEPVIESVPLQGIGRRMKKSFGWSLERFVVWQKEVVDE</sequence>
<dbReference type="PANTHER" id="PTHR40788:SF1">
    <property type="entry name" value="IPA PROTEIN"/>
    <property type="match status" value="1"/>
</dbReference>
<dbReference type="EMBL" id="JAXOVC010000009">
    <property type="protein sequence ID" value="KAK4496972.1"/>
    <property type="molecule type" value="Genomic_DNA"/>
</dbReference>
<comment type="caution">
    <text evidence="2">The sequence shown here is derived from an EMBL/GenBank/DDBJ whole genome shotgun (WGS) entry which is preliminary data.</text>
</comment>
<organism evidence="2 3">
    <name type="scientific">Zasmidium cellare</name>
    <name type="common">Wine cellar mold</name>
    <name type="synonym">Racodium cellare</name>
    <dbReference type="NCBI Taxonomy" id="395010"/>
    <lineage>
        <taxon>Eukaryota</taxon>
        <taxon>Fungi</taxon>
        <taxon>Dikarya</taxon>
        <taxon>Ascomycota</taxon>
        <taxon>Pezizomycotina</taxon>
        <taxon>Dothideomycetes</taxon>
        <taxon>Dothideomycetidae</taxon>
        <taxon>Mycosphaerellales</taxon>
        <taxon>Mycosphaerellaceae</taxon>
        <taxon>Zasmidium</taxon>
    </lineage>
</organism>